<dbReference type="PANTHER" id="PTHR43903">
    <property type="entry name" value="NEUROLIGIN"/>
    <property type="match status" value="1"/>
</dbReference>
<comment type="similarity">
    <text evidence="1">Belongs to the type-B carboxylesterase/lipase family.</text>
</comment>
<dbReference type="EMBL" id="OV651821">
    <property type="protein sequence ID" value="CAH1115639.1"/>
    <property type="molecule type" value="Genomic_DNA"/>
</dbReference>
<evidence type="ECO:0000313" key="7">
    <source>
        <dbReference type="Proteomes" id="UP001153636"/>
    </source>
</evidence>
<accession>A0A9P0GJA7</accession>
<dbReference type="AlphaFoldDB" id="A0A9P0GJA7"/>
<feature type="compositionally biased region" description="Polar residues" evidence="3">
    <location>
        <begin position="474"/>
        <end position="492"/>
    </location>
</feature>
<dbReference type="InterPro" id="IPR002018">
    <property type="entry name" value="CarbesteraseB"/>
</dbReference>
<feature type="region of interest" description="Disordered" evidence="3">
    <location>
        <begin position="544"/>
        <end position="568"/>
    </location>
</feature>
<dbReference type="InterPro" id="IPR051093">
    <property type="entry name" value="Neuroligin/BSAL"/>
</dbReference>
<gene>
    <name evidence="6" type="ORF">PSYICH_LOCUS15508</name>
</gene>
<name>A0A9P0GJA7_9CUCU</name>
<proteinExistence type="inferred from homology"/>
<keyword evidence="4" id="KW-1133">Transmembrane helix</keyword>
<evidence type="ECO:0000256" key="1">
    <source>
        <dbReference type="ARBA" id="ARBA00005964"/>
    </source>
</evidence>
<feature type="transmembrane region" description="Helical" evidence="4">
    <location>
        <begin position="513"/>
        <end position="539"/>
    </location>
</feature>
<keyword evidence="2" id="KW-0325">Glycoprotein</keyword>
<evidence type="ECO:0000256" key="4">
    <source>
        <dbReference type="SAM" id="Phobius"/>
    </source>
</evidence>
<keyword evidence="4" id="KW-0812">Transmembrane</keyword>
<evidence type="ECO:0000259" key="5">
    <source>
        <dbReference type="Pfam" id="PF00135"/>
    </source>
</evidence>
<dbReference type="SUPFAM" id="SSF53474">
    <property type="entry name" value="alpha/beta-Hydrolases"/>
    <property type="match status" value="1"/>
</dbReference>
<keyword evidence="7" id="KW-1185">Reference proteome</keyword>
<feature type="non-terminal residue" evidence="6">
    <location>
        <position position="1"/>
    </location>
</feature>
<protein>
    <recommendedName>
        <fullName evidence="5">Carboxylesterase type B domain-containing protein</fullName>
    </recommendedName>
</protein>
<organism evidence="6 7">
    <name type="scientific">Psylliodes chrysocephalus</name>
    <dbReference type="NCBI Taxonomy" id="3402493"/>
    <lineage>
        <taxon>Eukaryota</taxon>
        <taxon>Metazoa</taxon>
        <taxon>Ecdysozoa</taxon>
        <taxon>Arthropoda</taxon>
        <taxon>Hexapoda</taxon>
        <taxon>Insecta</taxon>
        <taxon>Pterygota</taxon>
        <taxon>Neoptera</taxon>
        <taxon>Endopterygota</taxon>
        <taxon>Coleoptera</taxon>
        <taxon>Polyphaga</taxon>
        <taxon>Cucujiformia</taxon>
        <taxon>Chrysomeloidea</taxon>
        <taxon>Chrysomelidae</taxon>
        <taxon>Galerucinae</taxon>
        <taxon>Alticini</taxon>
        <taxon>Psylliodes</taxon>
    </lineage>
</organism>
<evidence type="ECO:0000256" key="2">
    <source>
        <dbReference type="ARBA" id="ARBA00023180"/>
    </source>
</evidence>
<dbReference type="Proteomes" id="UP001153636">
    <property type="component" value="Chromosome 9"/>
</dbReference>
<feature type="region of interest" description="Disordered" evidence="3">
    <location>
        <begin position="453"/>
        <end position="492"/>
    </location>
</feature>
<dbReference type="OrthoDB" id="3200163at2759"/>
<dbReference type="Gene3D" id="3.40.50.1820">
    <property type="entry name" value="alpha/beta hydrolase"/>
    <property type="match status" value="1"/>
</dbReference>
<evidence type="ECO:0000256" key="3">
    <source>
        <dbReference type="SAM" id="MobiDB-lite"/>
    </source>
</evidence>
<feature type="domain" description="Carboxylesterase type B" evidence="5">
    <location>
        <begin position="1"/>
        <end position="402"/>
    </location>
</feature>
<feature type="compositionally biased region" description="Low complexity" evidence="3">
    <location>
        <begin position="453"/>
        <end position="466"/>
    </location>
</feature>
<evidence type="ECO:0000313" key="6">
    <source>
        <dbReference type="EMBL" id="CAH1115639.1"/>
    </source>
</evidence>
<sequence length="690" mass="77311">FLKTGTKGSAQGNFGIMDLVAGLHWLRENLPAFGGDPQKVTLMGHGTGAALVNFIAVSPVAKELLHRVILLSGSSLSPWAIQKDPLWVKRSVSLHTRCYGDLLEDDLAPCLRLQPLNNLLDIKLDVPRFLPGFAPFIDGTILVNPTSVPTNIGAPTISTTEGFELADFPDRSLLFGLTSTESYLDLNAQDLEFGFNETKRDRILRTYVRNAYYYHLNEIFSTLKNEYTDWERTSQNPLSVRDAVLDVLSDGHTAAPLIRIGYLHSLRGGTTFFFHFQHHNGERDVPMRAGSVRGEDVPYVLGFPITGAGFYSPYNYTFNDAAISKELIYYISNFIKTGNPNGDMPNSAENQNENLNQNVIKDKPTPAMPFWDTYDTINQFYLEVGSRLEKKDHYRGHKMSLWLNLIPQLHRPGEGGDISMRHHQFQEEDEQYYDGYVRPQVKEKPPFLFTTISTTSTSTSESTSSTPLPPKSDTALQATTTECPPNQTIYLPSQTKTSNNLLRKLASSHYQSYTTALTITIAVGCFLLLLNVLIFAGIYHQRDKEKKKHKRKEVQNETGSSSSSSGECYDKAFEVQPQELKCSRHKYMSDYSYEQKHSDIQITELPIQNFKSSPPPAKRIENIHPSFHPPDVTSTSQDVVHSRSSVAHSSPAVECLPSVSTNQIGILRPQGIPVTPGTMKKRVQIQEISV</sequence>
<dbReference type="InterPro" id="IPR029058">
    <property type="entry name" value="AB_hydrolase_fold"/>
</dbReference>
<dbReference type="Pfam" id="PF00135">
    <property type="entry name" value="COesterase"/>
    <property type="match status" value="1"/>
</dbReference>
<reference evidence="6" key="1">
    <citation type="submission" date="2022-01" db="EMBL/GenBank/DDBJ databases">
        <authorList>
            <person name="King R."/>
        </authorList>
    </citation>
    <scope>NUCLEOTIDE SEQUENCE</scope>
</reference>
<keyword evidence="4" id="KW-0472">Membrane</keyword>